<sequence length="207" mass="22363">MVEIAYDLETLRVSPAAHLSYAMGVASAEAPEVATVREVPFALQMGLRCSPAGTSAQQLEQALGVSLPNRVGCVTGDSEGLHVIWLSPDEFLAVDTSRRQRPGDIVGSERSLSGLPGQAIDLSANRTIIELGGSRSREVLEKGCRADLHPRVFPAGTAIATQLGQVPLILHYVGDSRYRLFPRASFADFTVRWLIDAMGEFTERADE</sequence>
<organism evidence="1 2">
    <name type="scientific">Leucobacter coleopterorum</name>
    <dbReference type="NCBI Taxonomy" id="2714933"/>
    <lineage>
        <taxon>Bacteria</taxon>
        <taxon>Bacillati</taxon>
        <taxon>Actinomycetota</taxon>
        <taxon>Actinomycetes</taxon>
        <taxon>Micrococcales</taxon>
        <taxon>Microbacteriaceae</taxon>
        <taxon>Leucobacter</taxon>
    </lineage>
</organism>
<proteinExistence type="predicted"/>
<accession>A0ABX6JZ19</accession>
<evidence type="ECO:0000313" key="2">
    <source>
        <dbReference type="Proteomes" id="UP000503441"/>
    </source>
</evidence>
<dbReference type="Gene3D" id="3.30.70.1520">
    <property type="entry name" value="Heterotetrameric sarcosine oxidase"/>
    <property type="match status" value="1"/>
</dbReference>
<dbReference type="InterPro" id="IPR027266">
    <property type="entry name" value="TrmE/GcvT-like"/>
</dbReference>
<dbReference type="Pfam" id="PF04268">
    <property type="entry name" value="SoxG"/>
    <property type="match status" value="1"/>
</dbReference>
<dbReference type="SUPFAM" id="SSF103025">
    <property type="entry name" value="Folate-binding domain"/>
    <property type="match status" value="1"/>
</dbReference>
<reference evidence="1 2" key="1">
    <citation type="submission" date="2020-03" db="EMBL/GenBank/DDBJ databases">
        <title>Leucobacter sp. nov., isolated from beetles.</title>
        <authorList>
            <person name="Hyun D.-W."/>
            <person name="Bae J.-W."/>
        </authorList>
    </citation>
    <scope>NUCLEOTIDE SEQUENCE [LARGE SCALE GENOMIC DNA]</scope>
    <source>
        <strain evidence="1 2">HDW9A</strain>
    </source>
</reference>
<dbReference type="InterPro" id="IPR007375">
    <property type="entry name" value="SoxG"/>
</dbReference>
<protein>
    <submittedName>
        <fullName evidence="1">Sarcosine oxidase subunit gamma</fullName>
    </submittedName>
</protein>
<evidence type="ECO:0000313" key="1">
    <source>
        <dbReference type="EMBL" id="QIM18217.1"/>
    </source>
</evidence>
<dbReference type="RefSeq" id="WP_166329590.1">
    <property type="nucleotide sequence ID" value="NZ_CP049933.1"/>
</dbReference>
<gene>
    <name evidence="1" type="ORF">G7066_05305</name>
</gene>
<name>A0ABX6JZ19_9MICO</name>
<dbReference type="Proteomes" id="UP000503441">
    <property type="component" value="Chromosome"/>
</dbReference>
<keyword evidence="2" id="KW-1185">Reference proteome</keyword>
<dbReference type="Gene3D" id="3.30.1360.120">
    <property type="entry name" value="Probable tRNA modification gtpase trme, domain 1"/>
    <property type="match status" value="1"/>
</dbReference>
<dbReference type="EMBL" id="CP049933">
    <property type="protein sequence ID" value="QIM18217.1"/>
    <property type="molecule type" value="Genomic_DNA"/>
</dbReference>